<reference evidence="7 8" key="1">
    <citation type="submission" date="2020-07" db="EMBL/GenBank/DDBJ databases">
        <title>Vibrio marinisediminis sp. nov., isolated from marine sediment.</title>
        <authorList>
            <person name="Ji X."/>
        </authorList>
    </citation>
    <scope>NUCLEOTIDE SEQUENCE [LARGE SCALE GENOMIC DNA]</scope>
    <source>
        <strain evidence="7 8">404</strain>
    </source>
</reference>
<organism evidence="7 8">
    <name type="scientific">Vibrio marinisediminis</name>
    <dbReference type="NCBI Taxonomy" id="2758441"/>
    <lineage>
        <taxon>Bacteria</taxon>
        <taxon>Pseudomonadati</taxon>
        <taxon>Pseudomonadota</taxon>
        <taxon>Gammaproteobacteria</taxon>
        <taxon>Vibrionales</taxon>
        <taxon>Vibrionaceae</taxon>
        <taxon>Vibrio</taxon>
    </lineage>
</organism>
<proteinExistence type="inferred from homology"/>
<name>A0A7W2FMW0_9VIBR</name>
<evidence type="ECO:0000256" key="5">
    <source>
        <dbReference type="ARBA" id="ARBA00049629"/>
    </source>
</evidence>
<dbReference type="InterPro" id="IPR050490">
    <property type="entry name" value="Bact_solute-bd_prot1"/>
</dbReference>
<evidence type="ECO:0000256" key="3">
    <source>
        <dbReference type="ARBA" id="ARBA00022448"/>
    </source>
</evidence>
<evidence type="ECO:0000256" key="4">
    <source>
        <dbReference type="ARBA" id="ARBA00022729"/>
    </source>
</evidence>
<comment type="caution">
    <text evidence="7">The sequence shown here is derived from an EMBL/GenBank/DDBJ whole genome shotgun (WGS) entry which is preliminary data.</text>
</comment>
<dbReference type="Gene3D" id="3.40.190.10">
    <property type="entry name" value="Periplasmic binding protein-like II"/>
    <property type="match status" value="2"/>
</dbReference>
<keyword evidence="4" id="KW-0732">Signal</keyword>
<protein>
    <recommendedName>
        <fullName evidence="6">Probable sugar-binding periplasmic protein</fullName>
    </recommendedName>
</protein>
<dbReference type="PANTHER" id="PTHR43649">
    <property type="entry name" value="ARABINOSE-BINDING PROTEIN-RELATED"/>
    <property type="match status" value="1"/>
</dbReference>
<dbReference type="RefSeq" id="WP_182105890.1">
    <property type="nucleotide sequence ID" value="NZ_JACFYF010000001.1"/>
</dbReference>
<dbReference type="GO" id="GO:0042597">
    <property type="term" value="C:periplasmic space"/>
    <property type="evidence" value="ECO:0007669"/>
    <property type="project" value="UniProtKB-SubCell"/>
</dbReference>
<dbReference type="Proteomes" id="UP000571701">
    <property type="component" value="Unassembled WGS sequence"/>
</dbReference>
<dbReference type="EMBL" id="JACFYF010000001">
    <property type="protein sequence ID" value="MBA5761042.1"/>
    <property type="molecule type" value="Genomic_DNA"/>
</dbReference>
<accession>A0A7W2FMW0</accession>
<evidence type="ECO:0000256" key="2">
    <source>
        <dbReference type="ARBA" id="ARBA00008520"/>
    </source>
</evidence>
<dbReference type="PANTHER" id="PTHR43649:SF28">
    <property type="entry name" value="BINDING PROTEIN COMPONENT OF ABC SUGAR TRANSPORTER-RELATED"/>
    <property type="match status" value="1"/>
</dbReference>
<keyword evidence="3" id="KW-0813">Transport</keyword>
<dbReference type="AlphaFoldDB" id="A0A7W2FMW0"/>
<comment type="subcellular location">
    <subcellularLocation>
        <location evidence="1">Periplasm</location>
    </subcellularLocation>
</comment>
<evidence type="ECO:0000256" key="1">
    <source>
        <dbReference type="ARBA" id="ARBA00004418"/>
    </source>
</evidence>
<dbReference type="InterPro" id="IPR006059">
    <property type="entry name" value="SBP"/>
</dbReference>
<dbReference type="SUPFAM" id="SSF53850">
    <property type="entry name" value="Periplasmic binding protein-like II"/>
    <property type="match status" value="1"/>
</dbReference>
<dbReference type="Pfam" id="PF13416">
    <property type="entry name" value="SBP_bac_8"/>
    <property type="match status" value="1"/>
</dbReference>
<evidence type="ECO:0000256" key="6">
    <source>
        <dbReference type="ARBA" id="ARBA00049753"/>
    </source>
</evidence>
<keyword evidence="8" id="KW-1185">Reference proteome</keyword>
<evidence type="ECO:0000313" key="7">
    <source>
        <dbReference type="EMBL" id="MBA5761042.1"/>
    </source>
</evidence>
<sequence>MRKTSLFIILASLSATCWGDVEILHWWTSKGEQKALDSLEHHLLQQGITLNHSSILGGGGDTAMTVLQARALAGNTPDIAQIEGPSIKAWDEVGIVHTINETAKKYRWDEHLYSLTIDINKTSNGYIALPITLHRLNWLWVNHTLLDQLELTVPKTWPEMFQAMEKAKQKNMIPLAIGEEAWQIAMLFESLVLATGGVDFYYNALVELQRDHIDSEQMRLALRQLRKISSLIEAQHPNQKWDTATQALIENKALFQLGGDWILGDLLASDVNVPQEIGCYPAPQSHNAFLYNMDSFIFMDASDFTQQQALQVADALADKNFQAKFNRIKGSIPVHTDISLSGFNPCQIQSHHDFIQATEKGLAVPSMTDSMAVNPVAQQAINSEIFRYYRNSDVSEDEVIKRIISIAKST</sequence>
<comment type="similarity">
    <text evidence="2">Belongs to the bacterial solute-binding protein 1 family.</text>
</comment>
<evidence type="ECO:0000313" key="8">
    <source>
        <dbReference type="Proteomes" id="UP000571701"/>
    </source>
</evidence>
<comment type="function">
    <text evidence="5">Part of a binding-protein-dependent transport system for a sugar.</text>
</comment>
<gene>
    <name evidence="7" type="ORF">H2O73_01705</name>
</gene>